<keyword evidence="1" id="KW-1133">Transmembrane helix</keyword>
<keyword evidence="1" id="KW-0812">Transmembrane</keyword>
<comment type="caution">
    <text evidence="2">The sequence shown here is derived from an EMBL/GenBank/DDBJ whole genome shotgun (WGS) entry which is preliminary data.</text>
</comment>
<dbReference type="EMBL" id="DUZY01000001">
    <property type="protein sequence ID" value="DAD23168.1"/>
    <property type="molecule type" value="Genomic_DNA"/>
</dbReference>
<proteinExistence type="predicted"/>
<gene>
    <name evidence="2" type="ORF">HUJ06_024631</name>
</gene>
<organism evidence="2 3">
    <name type="scientific">Nelumbo nucifera</name>
    <name type="common">Sacred lotus</name>
    <dbReference type="NCBI Taxonomy" id="4432"/>
    <lineage>
        <taxon>Eukaryota</taxon>
        <taxon>Viridiplantae</taxon>
        <taxon>Streptophyta</taxon>
        <taxon>Embryophyta</taxon>
        <taxon>Tracheophyta</taxon>
        <taxon>Spermatophyta</taxon>
        <taxon>Magnoliopsida</taxon>
        <taxon>Proteales</taxon>
        <taxon>Nelumbonaceae</taxon>
        <taxon>Nelumbo</taxon>
    </lineage>
</organism>
<sequence length="81" mass="9522">MVFITSKISHFYCPRFSWVIFSWHAVGSTLLTLLSTNKQMFIDMEELRVKPDENTIRKVAHAIKNLGHDIMKLLIKRHLPK</sequence>
<evidence type="ECO:0000256" key="1">
    <source>
        <dbReference type="SAM" id="Phobius"/>
    </source>
</evidence>
<feature type="transmembrane region" description="Helical" evidence="1">
    <location>
        <begin position="16"/>
        <end position="34"/>
    </location>
</feature>
<protein>
    <submittedName>
        <fullName evidence="2">Uncharacterized protein</fullName>
    </submittedName>
</protein>
<keyword evidence="3" id="KW-1185">Reference proteome</keyword>
<dbReference type="AlphaFoldDB" id="A0A822Y0J9"/>
<dbReference type="Proteomes" id="UP000607653">
    <property type="component" value="Unassembled WGS sequence"/>
</dbReference>
<reference evidence="2 3" key="1">
    <citation type="journal article" date="2020" name="Mol. Biol. Evol.">
        <title>Distinct Expression and Methylation Patterns for Genes with Different Fates following a Single Whole-Genome Duplication in Flowering Plants.</title>
        <authorList>
            <person name="Shi T."/>
            <person name="Rahmani R.S."/>
            <person name="Gugger P.F."/>
            <person name="Wang M."/>
            <person name="Li H."/>
            <person name="Zhang Y."/>
            <person name="Li Z."/>
            <person name="Wang Q."/>
            <person name="Van de Peer Y."/>
            <person name="Marchal K."/>
            <person name="Chen J."/>
        </authorList>
    </citation>
    <scope>NUCLEOTIDE SEQUENCE [LARGE SCALE GENOMIC DNA]</scope>
    <source>
        <tissue evidence="2">Leaf</tissue>
    </source>
</reference>
<keyword evidence="1" id="KW-0472">Membrane</keyword>
<accession>A0A822Y0J9</accession>
<evidence type="ECO:0000313" key="2">
    <source>
        <dbReference type="EMBL" id="DAD23168.1"/>
    </source>
</evidence>
<evidence type="ECO:0000313" key="3">
    <source>
        <dbReference type="Proteomes" id="UP000607653"/>
    </source>
</evidence>
<name>A0A822Y0J9_NELNU</name>